<evidence type="ECO:0000313" key="11">
    <source>
        <dbReference type="Proteomes" id="UP001596171"/>
    </source>
</evidence>
<evidence type="ECO:0000256" key="2">
    <source>
        <dbReference type="ARBA" id="ARBA00022512"/>
    </source>
</evidence>
<gene>
    <name evidence="10" type="ORF">ACFP1L_12205</name>
</gene>
<dbReference type="Gene3D" id="2.60.40.1280">
    <property type="match status" value="1"/>
</dbReference>
<evidence type="ECO:0000259" key="9">
    <source>
        <dbReference type="Pfam" id="PF17961"/>
    </source>
</evidence>
<name>A0ABW1SMZ3_9LACO</name>
<feature type="region of interest" description="Disordered" evidence="6">
    <location>
        <begin position="1068"/>
        <end position="1089"/>
    </location>
</feature>
<evidence type="ECO:0000256" key="5">
    <source>
        <dbReference type="ARBA" id="ARBA00023088"/>
    </source>
</evidence>
<comment type="caution">
    <text evidence="10">The sequence shown here is derived from an EMBL/GenBank/DDBJ whole genome shotgun (WGS) entry which is preliminary data.</text>
</comment>
<accession>A0ABW1SMZ3</accession>
<dbReference type="Pfam" id="PF17961">
    <property type="entry name" value="Big_8"/>
    <property type="match status" value="1"/>
</dbReference>
<proteinExistence type="predicted"/>
<keyword evidence="7" id="KW-0472">Membrane</keyword>
<keyword evidence="2" id="KW-0134">Cell wall</keyword>
<evidence type="ECO:0000313" key="10">
    <source>
        <dbReference type="EMBL" id="MFC6202626.1"/>
    </source>
</evidence>
<dbReference type="InterPro" id="IPR008966">
    <property type="entry name" value="Adhesion_dom_sf"/>
</dbReference>
<dbReference type="RefSeq" id="WP_171002342.1">
    <property type="nucleotide sequence ID" value="NZ_BJDI01000009.1"/>
</dbReference>
<feature type="region of interest" description="Disordered" evidence="6">
    <location>
        <begin position="1223"/>
        <end position="1311"/>
    </location>
</feature>
<protein>
    <submittedName>
        <fullName evidence="10">Ig-like domain-containing protein</fullName>
    </submittedName>
</protein>
<organism evidence="10 11">
    <name type="scientific">Lactiplantibacillus nangangensis</name>
    <dbReference type="NCBI Taxonomy" id="2559917"/>
    <lineage>
        <taxon>Bacteria</taxon>
        <taxon>Bacillati</taxon>
        <taxon>Bacillota</taxon>
        <taxon>Bacilli</taxon>
        <taxon>Lactobacillales</taxon>
        <taxon>Lactobacillaceae</taxon>
        <taxon>Lactiplantibacillus</taxon>
    </lineage>
</organism>
<feature type="compositionally biased region" description="Pro residues" evidence="6">
    <location>
        <begin position="1225"/>
        <end position="1247"/>
    </location>
</feature>
<feature type="region of interest" description="Disordered" evidence="6">
    <location>
        <begin position="934"/>
        <end position="955"/>
    </location>
</feature>
<keyword evidence="3" id="KW-0964">Secreted</keyword>
<keyword evidence="7" id="KW-0812">Transmembrane</keyword>
<evidence type="ECO:0000256" key="1">
    <source>
        <dbReference type="ARBA" id="ARBA00004168"/>
    </source>
</evidence>
<comment type="subcellular location">
    <subcellularLocation>
        <location evidence="1">Secreted</location>
        <location evidence="1">Cell wall</location>
        <topology evidence="1">Peptidoglycan-anchor</topology>
    </subcellularLocation>
</comment>
<evidence type="ECO:0000256" key="7">
    <source>
        <dbReference type="SAM" id="Phobius"/>
    </source>
</evidence>
<feature type="region of interest" description="Disordered" evidence="6">
    <location>
        <begin position="805"/>
        <end position="824"/>
    </location>
</feature>
<keyword evidence="7" id="KW-1133">Transmembrane helix</keyword>
<feature type="domain" description="SDR-like Ig" evidence="9">
    <location>
        <begin position="63"/>
        <end position="145"/>
    </location>
</feature>
<reference evidence="11" key="1">
    <citation type="journal article" date="2019" name="Int. J. Syst. Evol. Microbiol.">
        <title>The Global Catalogue of Microorganisms (GCM) 10K type strain sequencing project: providing services to taxonomists for standard genome sequencing and annotation.</title>
        <authorList>
            <consortium name="The Broad Institute Genomics Platform"/>
            <consortium name="The Broad Institute Genome Sequencing Center for Infectious Disease"/>
            <person name="Wu L."/>
            <person name="Ma J."/>
        </authorList>
    </citation>
    <scope>NUCLEOTIDE SEQUENCE [LARGE SCALE GENOMIC DNA]</scope>
    <source>
        <strain evidence="11">CCM 8930</strain>
    </source>
</reference>
<feature type="compositionally biased region" description="Basic and acidic residues" evidence="6">
    <location>
        <begin position="946"/>
        <end position="955"/>
    </location>
</feature>
<dbReference type="SUPFAM" id="SSF49401">
    <property type="entry name" value="Bacterial adhesins"/>
    <property type="match status" value="9"/>
</dbReference>
<evidence type="ECO:0000256" key="3">
    <source>
        <dbReference type="ARBA" id="ARBA00022525"/>
    </source>
</evidence>
<evidence type="ECO:0000256" key="4">
    <source>
        <dbReference type="ARBA" id="ARBA00022729"/>
    </source>
</evidence>
<dbReference type="Proteomes" id="UP001596171">
    <property type="component" value="Unassembled WGS sequence"/>
</dbReference>
<keyword evidence="5" id="KW-0572">Peptidoglycan-anchor</keyword>
<feature type="chain" id="PRO_5045928627" evidence="8">
    <location>
        <begin position="27"/>
        <end position="1340"/>
    </location>
</feature>
<sequence>MRKFWRFLLLAVTGLALMVLSPPVIGQAREVTEATGLDVNSAVIKDASGKVYSNSEVLPPGDYQVNYSWQIPDSARIRSGDTMTFQLPSNIYIPEPDDFTLYAASGSGSIGTAHIDQGASYGVITLNSNMQYRTNRHGWIKVGVESKVKGSVSITKSASWSNPETPTVINWRVVAQPNDGTTMKNPVIKDTFSSNQKYIAGSAEATDAAGQTIPVAVTTSYFGNSVTFKLTGTYTGNVVLSYQTQTKLPTGADTFTNNATYSDDGGYTDSATASIDREAAPENPAPEVPNEVEPIVMDKSVSWVDPSDQTKLNWSIKVNANGNVLVNPQIIDHLSDNQTYVPASAKLVNAYGESIMLAVSTSGNSIIFHAVGSFSTSLHLTYQTTPTSSRGLETFTNSANYTDDNDNSADANATIDRTVEPTPEPIKMTKSVAWTDPEDQSRLNWTLAVAANGNKLVNPTIVDKMSGNQTYIAGSAKAVTATGVSVPVTAESNGTELTFNLSGTYTDDLKLTYRTRSDEIGTAATFTNVAVYDDEANNHASADATIDREARPPRDPISMSKTAAWVDPNDKTLIKWQLEVDANENELVNPVITDELSSNHTYVDGSAEVRDVTGPLPFTVTVEGSRLIFKIMGEYESDLEIKYQTRTTTPSGAATFDNAAVYDDENNNHAEADQSIDREAPPVEPAKDPISMAKTVAWVDPADKTKLNWQLQVTTNGNQLLNPVITDDLSSNQTFVADSAKASDATGQAIPVKTTVAGNKVTFNFSGVLTSDLTLSYQTTTNTAMGAETFDNAAVLDDENNNHAEAGTSIDREAPPEEPEPINDPIKLTKTAAWSDPNDQTKINWQLQVTTNNNQLVNPVVTDTLSGDQSYVADSAKAVTTDGTVMPVTVNVAGKTLTFKFDGKFSSDFTLTYQTTTDAATGAAVYDNVAVLDDENNNHGEANSSIDRENPPVEPVKDPIKVTKTAAWSDPTDQTKINWQLQVSANGNQLVNPVITDILSDNQTYVTDSVKAVTADGTTVPVVATVTGNTLTFKLTGQWTSDLTLTYQSTTNSATGAATFANAAVYDDENGNHGDAGSSIDRENPPVGPIEDPVTMTKVAAWTDSKDQTLINWTLAIRANGNQLVNPVITDELSDNQSYVADSAEAVDDNGQQIPLTVSVVGHTITFKLTGTFATAIKLTYRTKTNTATGADVFTNAALYTDDNGNNASASSSIDRKDVVVVTPQPHPEPVTPETPGPTEPTKPGPAKPEMQQPGTQQPAKPGQSAPTTPAPAKPNTKPSVMPSQPAPTAPTKVPSPYNPTPGRLPQTGEHRNTTLDTILGTLALLAGLALGYFDLRRRF</sequence>
<keyword evidence="11" id="KW-1185">Reference proteome</keyword>
<dbReference type="InterPro" id="IPR041171">
    <property type="entry name" value="SDR_Ig"/>
</dbReference>
<dbReference type="EMBL" id="JBHSSE010000025">
    <property type="protein sequence ID" value="MFC6202626.1"/>
    <property type="molecule type" value="Genomic_DNA"/>
</dbReference>
<evidence type="ECO:0000256" key="8">
    <source>
        <dbReference type="SAM" id="SignalP"/>
    </source>
</evidence>
<dbReference type="Gene3D" id="2.60.40.740">
    <property type="match status" value="7"/>
</dbReference>
<feature type="signal peptide" evidence="8">
    <location>
        <begin position="1"/>
        <end position="26"/>
    </location>
</feature>
<evidence type="ECO:0000256" key="6">
    <source>
        <dbReference type="SAM" id="MobiDB-lite"/>
    </source>
</evidence>
<dbReference type="InterPro" id="IPR011252">
    <property type="entry name" value="Fibrogen-bd_dom1"/>
</dbReference>
<keyword evidence="4 8" id="KW-0732">Signal</keyword>
<feature type="transmembrane region" description="Helical" evidence="7">
    <location>
        <begin position="1318"/>
        <end position="1336"/>
    </location>
</feature>